<dbReference type="GO" id="GO:0005576">
    <property type="term" value="C:extracellular region"/>
    <property type="evidence" value="ECO:0007669"/>
    <property type="project" value="UniProtKB-SubCell"/>
</dbReference>
<dbReference type="InterPro" id="IPR029277">
    <property type="entry name" value="SVWC_dom"/>
</dbReference>
<evidence type="ECO:0000256" key="1">
    <source>
        <dbReference type="ARBA" id="ARBA00004613"/>
    </source>
</evidence>
<evidence type="ECO:0000256" key="2">
    <source>
        <dbReference type="ARBA" id="ARBA00022525"/>
    </source>
</evidence>
<proteinExistence type="predicted"/>
<organism evidence="5">
    <name type="scientific">Rhipicephalus appendiculatus</name>
    <name type="common">Brown ear tick</name>
    <dbReference type="NCBI Taxonomy" id="34631"/>
    <lineage>
        <taxon>Eukaryota</taxon>
        <taxon>Metazoa</taxon>
        <taxon>Ecdysozoa</taxon>
        <taxon>Arthropoda</taxon>
        <taxon>Chelicerata</taxon>
        <taxon>Arachnida</taxon>
        <taxon>Acari</taxon>
        <taxon>Parasitiformes</taxon>
        <taxon>Ixodida</taxon>
        <taxon>Ixodoidea</taxon>
        <taxon>Ixodidae</taxon>
        <taxon>Rhipicephalinae</taxon>
        <taxon>Rhipicephalus</taxon>
        <taxon>Rhipicephalus</taxon>
    </lineage>
</organism>
<evidence type="ECO:0000313" key="5">
    <source>
        <dbReference type="EMBL" id="JAP86175.1"/>
    </source>
</evidence>
<feature type="domain" description="Single" evidence="4">
    <location>
        <begin position="38"/>
        <end position="105"/>
    </location>
</feature>
<feature type="chain" id="PRO_5007286880" evidence="3">
    <location>
        <begin position="24"/>
        <end position="106"/>
    </location>
</feature>
<keyword evidence="3" id="KW-0732">Signal</keyword>
<dbReference type="AlphaFoldDB" id="A0A131Z5X1"/>
<reference evidence="5" key="1">
    <citation type="journal article" date="2016" name="Ticks Tick Borne Dis.">
        <title>De novo assembly and annotation of the salivary gland transcriptome of Rhipicephalus appendiculatus male and female ticks during blood feeding.</title>
        <authorList>
            <person name="de Castro M.H."/>
            <person name="de Klerk D."/>
            <person name="Pienaar R."/>
            <person name="Latif A.A."/>
            <person name="Rees D.J."/>
            <person name="Mans B.J."/>
        </authorList>
    </citation>
    <scope>NUCLEOTIDE SEQUENCE</scope>
    <source>
        <tissue evidence="5">Salivary glands</tissue>
    </source>
</reference>
<evidence type="ECO:0000259" key="4">
    <source>
        <dbReference type="SMART" id="SM01318"/>
    </source>
</evidence>
<name>A0A131Z5X1_RHIAP</name>
<keyword evidence="2" id="KW-0964">Secreted</keyword>
<dbReference type="Pfam" id="PF15430">
    <property type="entry name" value="SVWC"/>
    <property type="match status" value="1"/>
</dbReference>
<feature type="signal peptide" evidence="3">
    <location>
        <begin position="1"/>
        <end position="23"/>
    </location>
</feature>
<comment type="subcellular location">
    <subcellularLocation>
        <location evidence="1">Secreted</location>
    </subcellularLocation>
</comment>
<protein>
    <submittedName>
        <fullName evidence="5">8.9 kDa family member</fullName>
    </submittedName>
</protein>
<sequence length="106" mass="11800">MAELSTCFVVLFIGTLYLTGVSRQSALISYTAYKNGKCYFRGREYTPGFNVNGGQGCMQLNCVKKNDTYGFLRVVWCGKVVTEPPCKLTPMTKGTYPKCCPREVCP</sequence>
<accession>A0A131Z5X1</accession>
<dbReference type="EMBL" id="GEDV01002382">
    <property type="protein sequence ID" value="JAP86175.1"/>
    <property type="molecule type" value="Transcribed_RNA"/>
</dbReference>
<dbReference type="SMART" id="SM01318">
    <property type="entry name" value="SVWC"/>
    <property type="match status" value="1"/>
</dbReference>
<evidence type="ECO:0000256" key="3">
    <source>
        <dbReference type="SAM" id="SignalP"/>
    </source>
</evidence>